<keyword evidence="6" id="KW-1185">Reference proteome</keyword>
<dbReference type="InterPro" id="IPR027417">
    <property type="entry name" value="P-loop_NTPase"/>
</dbReference>
<keyword evidence="2" id="KW-0547">Nucleotide-binding</keyword>
<gene>
    <name evidence="5" type="ORF">CFOLD11_09100</name>
</gene>
<keyword evidence="3 5" id="KW-0067">ATP-binding</keyword>
<evidence type="ECO:0000256" key="3">
    <source>
        <dbReference type="ARBA" id="ARBA00022840"/>
    </source>
</evidence>
<dbReference type="InterPro" id="IPR003593">
    <property type="entry name" value="AAA+_ATPase"/>
</dbReference>
<dbReference type="SMART" id="SM00382">
    <property type="entry name" value="AAA"/>
    <property type="match status" value="1"/>
</dbReference>
<dbReference type="GO" id="GO:0016887">
    <property type="term" value="F:ATP hydrolysis activity"/>
    <property type="evidence" value="ECO:0007669"/>
    <property type="project" value="InterPro"/>
</dbReference>
<evidence type="ECO:0000259" key="4">
    <source>
        <dbReference type="PROSITE" id="PS50893"/>
    </source>
</evidence>
<evidence type="ECO:0000256" key="2">
    <source>
        <dbReference type="ARBA" id="ARBA00022741"/>
    </source>
</evidence>
<feature type="domain" description="ABC transporter" evidence="4">
    <location>
        <begin position="3"/>
        <end position="225"/>
    </location>
</feature>
<evidence type="ECO:0000256" key="1">
    <source>
        <dbReference type="ARBA" id="ARBA00022448"/>
    </source>
</evidence>
<name>A0A9W5XZR7_9CLOT</name>
<dbReference type="SUPFAM" id="SSF52540">
    <property type="entry name" value="P-loop containing nucleoside triphosphate hydrolases"/>
    <property type="match status" value="1"/>
</dbReference>
<protein>
    <submittedName>
        <fullName evidence="5">ABC transporter ATP-binding protein</fullName>
    </submittedName>
</protein>
<comment type="caution">
    <text evidence="5">The sequence shown here is derived from an EMBL/GenBank/DDBJ whole genome shotgun (WGS) entry which is preliminary data.</text>
</comment>
<sequence length="237" mass="26953">MLVEVKNIDKTYRNKKKALNQVSFNLDFGKIVGIIGPNGSGKTTLINCMLGNLKYDNGVITWHENLKSNKKFFFIPDENILPELLTGKEYLEFLMKLYGKTTKDKIDLLLDIYDMQEASTQLIGSYSYGMKKKIQIIGAYLLEPQLLVLDEPFRGLDVEAIITTKELLRKFIKLDATILLSSHDMLSSEQVCDQIIMLSEGKKVVDGNPKKVIEENEVSNLEELFIKINGKRVLNDV</sequence>
<dbReference type="Proteomes" id="UP001057868">
    <property type="component" value="Unassembled WGS sequence"/>
</dbReference>
<keyword evidence="1" id="KW-0813">Transport</keyword>
<evidence type="ECO:0000313" key="5">
    <source>
        <dbReference type="EMBL" id="GKU24084.1"/>
    </source>
</evidence>
<accession>A0A9W5XZR7</accession>
<dbReference type="EMBL" id="BQXY01000001">
    <property type="protein sequence ID" value="GKU24084.1"/>
    <property type="molecule type" value="Genomic_DNA"/>
</dbReference>
<dbReference type="RefSeq" id="WP_261851105.1">
    <property type="nucleotide sequence ID" value="NZ_BQXY01000001.1"/>
</dbReference>
<dbReference type="InterPro" id="IPR051782">
    <property type="entry name" value="ABC_Transporter_VariousFunc"/>
</dbReference>
<dbReference type="GO" id="GO:0005524">
    <property type="term" value="F:ATP binding"/>
    <property type="evidence" value="ECO:0007669"/>
    <property type="project" value="UniProtKB-KW"/>
</dbReference>
<dbReference type="PROSITE" id="PS50893">
    <property type="entry name" value="ABC_TRANSPORTER_2"/>
    <property type="match status" value="1"/>
</dbReference>
<organism evidence="5 6">
    <name type="scientific">Clostridium folliculivorans</name>
    <dbReference type="NCBI Taxonomy" id="2886038"/>
    <lineage>
        <taxon>Bacteria</taxon>
        <taxon>Bacillati</taxon>
        <taxon>Bacillota</taxon>
        <taxon>Clostridia</taxon>
        <taxon>Eubacteriales</taxon>
        <taxon>Clostridiaceae</taxon>
        <taxon>Clostridium</taxon>
    </lineage>
</organism>
<dbReference type="PANTHER" id="PTHR42939">
    <property type="entry name" value="ABC TRANSPORTER ATP-BINDING PROTEIN ALBC-RELATED"/>
    <property type="match status" value="1"/>
</dbReference>
<dbReference type="InterPro" id="IPR017871">
    <property type="entry name" value="ABC_transporter-like_CS"/>
</dbReference>
<reference evidence="5" key="1">
    <citation type="journal article" date="2023" name="Int. J. Syst. Evol. Microbiol.">
        <title>&lt;i&gt;Clostridium folliculivorans&lt;/i&gt; sp. nov., isolated from soil samples of an organic paddy in Japan.</title>
        <authorList>
            <person name="Tazawa J."/>
            <person name="Kobayashi H."/>
            <person name="Tanizawa Y."/>
            <person name="Uchino A."/>
            <person name="Tanaka F."/>
            <person name="Urashima Y."/>
            <person name="Miura S."/>
            <person name="Sakamoto M."/>
            <person name="Ohkuma M."/>
            <person name="Tohno M."/>
        </authorList>
    </citation>
    <scope>NUCLEOTIDE SEQUENCE</scope>
    <source>
        <strain evidence="5">D1-1</strain>
    </source>
</reference>
<evidence type="ECO:0000313" key="6">
    <source>
        <dbReference type="Proteomes" id="UP001057868"/>
    </source>
</evidence>
<dbReference type="Gene3D" id="3.40.50.300">
    <property type="entry name" value="P-loop containing nucleotide triphosphate hydrolases"/>
    <property type="match status" value="1"/>
</dbReference>
<dbReference type="Pfam" id="PF00005">
    <property type="entry name" value="ABC_tran"/>
    <property type="match status" value="1"/>
</dbReference>
<dbReference type="CDD" id="cd03230">
    <property type="entry name" value="ABC_DR_subfamily_A"/>
    <property type="match status" value="1"/>
</dbReference>
<proteinExistence type="predicted"/>
<dbReference type="AlphaFoldDB" id="A0A9W5XZR7"/>
<dbReference type="InterPro" id="IPR003439">
    <property type="entry name" value="ABC_transporter-like_ATP-bd"/>
</dbReference>
<dbReference type="PANTHER" id="PTHR42939:SF1">
    <property type="entry name" value="ABC TRANSPORTER ATP-BINDING PROTEIN ALBC-RELATED"/>
    <property type="match status" value="1"/>
</dbReference>
<dbReference type="PROSITE" id="PS00211">
    <property type="entry name" value="ABC_TRANSPORTER_1"/>
    <property type="match status" value="1"/>
</dbReference>